<reference evidence="2" key="1">
    <citation type="submission" date="2014-03" db="EMBL/GenBank/DDBJ databases">
        <title>The sialotranscriptome of Amblyomma triste, Amblyomma parvum and Amblyomma cajennense ticks, uncovered by 454-based RNA-seq.</title>
        <authorList>
            <person name="Garcia G.R."/>
            <person name="Gardinassi L.G."/>
            <person name="Ribeiro J.M."/>
            <person name="Anatrielo E."/>
            <person name="Ferreira B.R."/>
            <person name="Moreira H.N."/>
            <person name="Mafra C."/>
            <person name="Olegario M.M."/>
            <person name="Szabo P.J."/>
            <person name="Miranda-Santos I.K."/>
            <person name="Maruyama S.R."/>
        </authorList>
    </citation>
    <scope>NUCLEOTIDE SEQUENCE</scope>
    <source>
        <strain evidence="2">Araguapaz</strain>
        <tissue evidence="2">Salivary glands</tissue>
    </source>
</reference>
<feature type="chain" id="PRO_5001516593" evidence="1">
    <location>
        <begin position="30"/>
        <end position="82"/>
    </location>
</feature>
<evidence type="ECO:0000313" key="2">
    <source>
        <dbReference type="EMBL" id="JAC27088.1"/>
    </source>
</evidence>
<proteinExistence type="evidence at transcript level"/>
<feature type="signal peptide" evidence="1">
    <location>
        <begin position="1"/>
        <end position="29"/>
    </location>
</feature>
<organism evidence="2">
    <name type="scientific">Amblyomma parvum</name>
    <name type="common">South American tick</name>
    <dbReference type="NCBI Taxonomy" id="251391"/>
    <lineage>
        <taxon>Eukaryota</taxon>
        <taxon>Metazoa</taxon>
        <taxon>Ecdysozoa</taxon>
        <taxon>Arthropoda</taxon>
        <taxon>Chelicerata</taxon>
        <taxon>Arachnida</taxon>
        <taxon>Acari</taxon>
        <taxon>Parasitiformes</taxon>
        <taxon>Ixodida</taxon>
        <taxon>Ixodoidea</taxon>
        <taxon>Ixodidae</taxon>
        <taxon>Amblyomminae</taxon>
        <taxon>Amblyomma</taxon>
    </lineage>
</organism>
<name>A0A023G238_AMBPA</name>
<accession>A0A023G238</accession>
<protein>
    <submittedName>
        <fullName evidence="2">Putative secreted protein</fullName>
    </submittedName>
</protein>
<evidence type="ECO:0000256" key="1">
    <source>
        <dbReference type="SAM" id="SignalP"/>
    </source>
</evidence>
<dbReference type="AlphaFoldDB" id="A0A023G238"/>
<sequence length="82" mass="8953">MNNLKVSSISVLMLVSLLFLKMMLSVAIAKNPDTLYSFCMASKVIHAVFSIAGKHCASLFTAPRKHSLQISPDNLTILLCLT</sequence>
<dbReference type="EMBL" id="GBBL01000232">
    <property type="protein sequence ID" value="JAC27088.1"/>
    <property type="molecule type" value="mRNA"/>
</dbReference>
<keyword evidence="1" id="KW-0732">Signal</keyword>